<dbReference type="PANTHER" id="PTHR43201">
    <property type="entry name" value="ACYL-COA SYNTHETASE"/>
    <property type="match status" value="1"/>
</dbReference>
<protein>
    <submittedName>
        <fullName evidence="3">2-succinylbenzoate--CoA ligase</fullName>
        <ecNumber evidence="3">6.2.1.26</ecNumber>
    </submittedName>
</protein>
<organism evidence="3 4">
    <name type="scientific">Candidatus Venteria ishoeyi</name>
    <dbReference type="NCBI Taxonomy" id="1899563"/>
    <lineage>
        <taxon>Bacteria</taxon>
        <taxon>Pseudomonadati</taxon>
        <taxon>Pseudomonadota</taxon>
        <taxon>Gammaproteobacteria</taxon>
        <taxon>Thiotrichales</taxon>
        <taxon>Thiotrichaceae</taxon>
        <taxon>Venteria</taxon>
    </lineage>
</organism>
<dbReference type="InterPro" id="IPR000873">
    <property type="entry name" value="AMP-dep_synth/lig_dom"/>
</dbReference>
<dbReference type="OrthoDB" id="7055148at2"/>
<feature type="domain" description="AMP-dependent synthetase/ligase" evidence="2">
    <location>
        <begin position="71"/>
        <end position="220"/>
    </location>
</feature>
<name>A0A1H6FDJ0_9GAMM</name>
<dbReference type="SUPFAM" id="SSF56801">
    <property type="entry name" value="Acetyl-CoA synthetase-like"/>
    <property type="match status" value="1"/>
</dbReference>
<accession>A0A1H6FDJ0</accession>
<dbReference type="Proteomes" id="UP000236724">
    <property type="component" value="Unassembled WGS sequence"/>
</dbReference>
<dbReference type="AlphaFoldDB" id="A0A1H6FDJ0"/>
<gene>
    <name evidence="3" type="primary">menE</name>
    <name evidence="3" type="ORF">MBHS_04028</name>
</gene>
<proteinExistence type="inferred from homology"/>
<keyword evidence="3" id="KW-0436">Ligase</keyword>
<comment type="similarity">
    <text evidence="1">Belongs to the ATP-dependent AMP-binding enzyme family.</text>
</comment>
<evidence type="ECO:0000313" key="3">
    <source>
        <dbReference type="EMBL" id="SEH08138.1"/>
    </source>
</evidence>
<dbReference type="Gene3D" id="3.30.300.30">
    <property type="match status" value="1"/>
</dbReference>
<dbReference type="GO" id="GO:0006631">
    <property type="term" value="P:fatty acid metabolic process"/>
    <property type="evidence" value="ECO:0007669"/>
    <property type="project" value="TreeGrafter"/>
</dbReference>
<dbReference type="GO" id="GO:0031956">
    <property type="term" value="F:medium-chain fatty acid-CoA ligase activity"/>
    <property type="evidence" value="ECO:0007669"/>
    <property type="project" value="TreeGrafter"/>
</dbReference>
<dbReference type="RefSeq" id="WP_146066855.1">
    <property type="nucleotide sequence ID" value="NZ_FMSV02000543.1"/>
</dbReference>
<dbReference type="InterPro" id="IPR042099">
    <property type="entry name" value="ANL_N_sf"/>
</dbReference>
<dbReference type="InterPro" id="IPR045851">
    <property type="entry name" value="AMP-bd_C_sf"/>
</dbReference>
<evidence type="ECO:0000313" key="4">
    <source>
        <dbReference type="Proteomes" id="UP000236724"/>
    </source>
</evidence>
<sequence>MAALCSRTALGTGKSLMQMGLSLNGIYYDPAALMALISSEREQTKLPAWKNDIYQFLQAWYGPDEHISLQTSGSTGPAQTITAQKSRMASSARATLDALGISGKGKALLILPASHVAGKMMLVRAIIGGLDLITLQPRLTWQAMNIPLQSYCLAAATPSQLMGLMQTNKKNRGAVDQIKHLLVGGAAPSPALESWLCQCKNPVYLTYGMTETLSHVALRRLAPAPARPYYQALPGIHFEQNQEACLIIHAPALCDGPLHTRDQVKLYTATSFRWLGRLDFVINSGGLKFHPEQIEAALFPVMQKLKRRYMIAGINDKQLGECLTLLLEGRDLEETAQTQLLNDCSKVSQSKYACPRQIKTVSQFSMTDSGKLDRMRTLLAYHKGI</sequence>
<dbReference type="GO" id="GO:0008756">
    <property type="term" value="F:o-succinylbenzoate-CoA ligase activity"/>
    <property type="evidence" value="ECO:0007669"/>
    <property type="project" value="UniProtKB-EC"/>
</dbReference>
<keyword evidence="4" id="KW-1185">Reference proteome</keyword>
<reference evidence="3 4" key="1">
    <citation type="submission" date="2016-10" db="EMBL/GenBank/DDBJ databases">
        <authorList>
            <person name="de Groot N.N."/>
        </authorList>
    </citation>
    <scope>NUCLEOTIDE SEQUENCE [LARGE SCALE GENOMIC DNA]</scope>
    <source>
        <strain evidence="3">MBHS1</strain>
    </source>
</reference>
<dbReference type="Gene3D" id="3.40.50.12780">
    <property type="entry name" value="N-terminal domain of ligase-like"/>
    <property type="match status" value="1"/>
</dbReference>
<dbReference type="PANTHER" id="PTHR43201:SF8">
    <property type="entry name" value="ACYL-COA SYNTHETASE FAMILY MEMBER 3"/>
    <property type="match status" value="1"/>
</dbReference>
<dbReference type="EC" id="6.2.1.26" evidence="3"/>
<dbReference type="Pfam" id="PF00501">
    <property type="entry name" value="AMP-binding"/>
    <property type="match status" value="1"/>
</dbReference>
<dbReference type="EMBL" id="FMSV02000543">
    <property type="protein sequence ID" value="SEH08138.1"/>
    <property type="molecule type" value="Genomic_DNA"/>
</dbReference>
<evidence type="ECO:0000256" key="1">
    <source>
        <dbReference type="ARBA" id="ARBA00006432"/>
    </source>
</evidence>
<evidence type="ECO:0000259" key="2">
    <source>
        <dbReference type="Pfam" id="PF00501"/>
    </source>
</evidence>